<dbReference type="NCBIfam" id="TIGR00276">
    <property type="entry name" value="tRNA epoxyqueuosine(34) reductase QueG"/>
    <property type="match status" value="1"/>
</dbReference>
<evidence type="ECO:0000256" key="4">
    <source>
        <dbReference type="ARBA" id="ARBA00022723"/>
    </source>
</evidence>
<dbReference type="InterPro" id="IPR013542">
    <property type="entry name" value="QueG_DUF1730"/>
</dbReference>
<gene>
    <name evidence="11" type="primary">queG</name>
    <name evidence="11" type="ORF">Pla100_21690</name>
</gene>
<dbReference type="GO" id="GO:0051539">
    <property type="term" value="F:4 iron, 4 sulfur cluster binding"/>
    <property type="evidence" value="ECO:0007669"/>
    <property type="project" value="UniProtKB-KW"/>
</dbReference>
<name>A0A5C6AG41_9BACT</name>
<keyword evidence="1" id="KW-0004">4Fe-4S</keyword>
<reference evidence="11 12" key="1">
    <citation type="submission" date="2019-02" db="EMBL/GenBank/DDBJ databases">
        <title>Deep-cultivation of Planctomycetes and their phenomic and genomic characterization uncovers novel biology.</title>
        <authorList>
            <person name="Wiegand S."/>
            <person name="Jogler M."/>
            <person name="Boedeker C."/>
            <person name="Pinto D."/>
            <person name="Vollmers J."/>
            <person name="Rivas-Marin E."/>
            <person name="Kohn T."/>
            <person name="Peeters S.H."/>
            <person name="Heuer A."/>
            <person name="Rast P."/>
            <person name="Oberbeckmann S."/>
            <person name="Bunk B."/>
            <person name="Jeske O."/>
            <person name="Meyerdierks A."/>
            <person name="Storesund J.E."/>
            <person name="Kallscheuer N."/>
            <person name="Luecker S."/>
            <person name="Lage O.M."/>
            <person name="Pohl T."/>
            <person name="Merkel B.J."/>
            <person name="Hornburger P."/>
            <person name="Mueller R.-W."/>
            <person name="Bruemmer F."/>
            <person name="Labrenz M."/>
            <person name="Spormann A.M."/>
            <person name="Op Den Camp H."/>
            <person name="Overmann J."/>
            <person name="Amann R."/>
            <person name="Jetten M.S.M."/>
            <person name="Mascher T."/>
            <person name="Medema M.H."/>
            <person name="Devos D.P."/>
            <person name="Kaster A.-K."/>
            <person name="Ovreas L."/>
            <person name="Rohde M."/>
            <person name="Galperin M.Y."/>
            <person name="Jogler C."/>
        </authorList>
    </citation>
    <scope>NUCLEOTIDE SEQUENCE [LARGE SCALE GENOMIC DNA]</scope>
    <source>
        <strain evidence="11 12">Pla100</strain>
    </source>
</reference>
<keyword evidence="4" id="KW-0479">Metal-binding</keyword>
<comment type="caution">
    <text evidence="11">The sequence shown here is derived from an EMBL/GenBank/DDBJ whole genome shotgun (WGS) entry which is preliminary data.</text>
</comment>
<keyword evidence="6 11" id="KW-0560">Oxidoreductase</keyword>
<feature type="domain" description="4Fe-4S ferredoxin-type" evidence="10">
    <location>
        <begin position="201"/>
        <end position="230"/>
    </location>
</feature>
<dbReference type="Pfam" id="PF08331">
    <property type="entry name" value="QueG_DUF1730"/>
    <property type="match status" value="1"/>
</dbReference>
<sequence>MTLPNDSIDPRVLVDQIRQAAIEEGFAACGITHAVPSEGFADLVAWVDAGYAAGMSYFADRIDAYRHPLGVLPGAKSLIVLAMPYDATDPRPLVDAPDVLSVAPGEASRRMPVGRVARYTWRGTDYHDDIHPKLKRLCRLITSLAPQSKARGVVDTAPLMEREVAQLAGLGWRGKNTLLLNRDLGSYFFLACVLVDIELPADEAHETSHCGTCTACLDACPTDAFVQPHVLDASKCISYLTIESRDPVPLELRSGVGEWLFGCDVCQEVCPWNRKPTRRAMQERGQERGQEPQPEPGLRISEQPQSPTEMKPSDLGRGYLELLPFFTMSDGEFRQTFRKSPLWRPRRRGLLRNASIVLGNVAGPEALPVLRAAADDEDAIVRESAQWAIDQIEGRIS</sequence>
<evidence type="ECO:0000313" key="12">
    <source>
        <dbReference type="Proteomes" id="UP000316213"/>
    </source>
</evidence>
<dbReference type="InterPro" id="IPR021133">
    <property type="entry name" value="HEAT_type_2"/>
</dbReference>
<evidence type="ECO:0000256" key="2">
    <source>
        <dbReference type="ARBA" id="ARBA00022490"/>
    </source>
</evidence>
<evidence type="ECO:0000256" key="8">
    <source>
        <dbReference type="ARBA" id="ARBA00023014"/>
    </source>
</evidence>
<evidence type="ECO:0000256" key="6">
    <source>
        <dbReference type="ARBA" id="ARBA00023002"/>
    </source>
</evidence>
<dbReference type="InterPro" id="IPR004453">
    <property type="entry name" value="QueG"/>
</dbReference>
<keyword evidence="8" id="KW-0411">Iron-sulfur</keyword>
<evidence type="ECO:0000313" key="11">
    <source>
        <dbReference type="EMBL" id="TWT99002.1"/>
    </source>
</evidence>
<dbReference type="Gene3D" id="3.30.70.20">
    <property type="match status" value="1"/>
</dbReference>
<evidence type="ECO:0000256" key="5">
    <source>
        <dbReference type="ARBA" id="ARBA00022785"/>
    </source>
</evidence>
<dbReference type="FunFam" id="3.30.70.20:FF:000037">
    <property type="entry name" value="Epoxyqueuosine reductase"/>
    <property type="match status" value="1"/>
</dbReference>
<keyword evidence="7" id="KW-0408">Iron</keyword>
<keyword evidence="3" id="KW-0819">tRNA processing</keyword>
<keyword evidence="2" id="KW-0963">Cytoplasm</keyword>
<dbReference type="GO" id="GO:0052693">
    <property type="term" value="F:epoxyqueuosine reductase activity"/>
    <property type="evidence" value="ECO:0007669"/>
    <property type="project" value="TreeGrafter"/>
</dbReference>
<protein>
    <submittedName>
        <fullName evidence="11">Epoxyqueuosine reductase</fullName>
        <ecNumber evidence="11">1.1.-.-</ecNumber>
    </submittedName>
</protein>
<dbReference type="GO" id="GO:0046872">
    <property type="term" value="F:metal ion binding"/>
    <property type="evidence" value="ECO:0007669"/>
    <property type="project" value="UniProtKB-KW"/>
</dbReference>
<accession>A0A5C6AG41</accession>
<evidence type="ECO:0000256" key="7">
    <source>
        <dbReference type="ARBA" id="ARBA00023004"/>
    </source>
</evidence>
<dbReference type="AlphaFoldDB" id="A0A5C6AG41"/>
<dbReference type="Gene3D" id="1.25.10.10">
    <property type="entry name" value="Leucine-rich Repeat Variant"/>
    <property type="match status" value="1"/>
</dbReference>
<dbReference type="PROSITE" id="PS00198">
    <property type="entry name" value="4FE4S_FER_1"/>
    <property type="match status" value="1"/>
</dbReference>
<dbReference type="InterPro" id="IPR017900">
    <property type="entry name" value="4Fe4S_Fe_S_CS"/>
</dbReference>
<proteinExistence type="predicted"/>
<evidence type="ECO:0000256" key="1">
    <source>
        <dbReference type="ARBA" id="ARBA00022485"/>
    </source>
</evidence>
<dbReference type="Proteomes" id="UP000316213">
    <property type="component" value="Unassembled WGS sequence"/>
</dbReference>
<keyword evidence="5" id="KW-0671">Queuosine biosynthesis</keyword>
<dbReference type="PROSITE" id="PS50077">
    <property type="entry name" value="HEAT_REPEAT"/>
    <property type="match status" value="1"/>
</dbReference>
<dbReference type="InterPro" id="IPR017896">
    <property type="entry name" value="4Fe4S_Fe-S-bd"/>
</dbReference>
<dbReference type="GO" id="GO:0008616">
    <property type="term" value="P:tRNA queuosine(34) biosynthetic process"/>
    <property type="evidence" value="ECO:0007669"/>
    <property type="project" value="UniProtKB-KW"/>
</dbReference>
<dbReference type="EMBL" id="SJPM01000003">
    <property type="protein sequence ID" value="TWT99002.1"/>
    <property type="molecule type" value="Genomic_DNA"/>
</dbReference>
<dbReference type="SUPFAM" id="SSF48371">
    <property type="entry name" value="ARM repeat"/>
    <property type="match status" value="1"/>
</dbReference>
<dbReference type="EC" id="1.1.-.-" evidence="11"/>
<feature type="region of interest" description="Disordered" evidence="9">
    <location>
        <begin position="280"/>
        <end position="313"/>
    </location>
</feature>
<dbReference type="InterPro" id="IPR011989">
    <property type="entry name" value="ARM-like"/>
</dbReference>
<dbReference type="PANTHER" id="PTHR30002:SF4">
    <property type="entry name" value="EPOXYQUEUOSINE REDUCTASE"/>
    <property type="match status" value="1"/>
</dbReference>
<dbReference type="SUPFAM" id="SSF46548">
    <property type="entry name" value="alpha-helical ferredoxin"/>
    <property type="match status" value="1"/>
</dbReference>
<evidence type="ECO:0000256" key="9">
    <source>
        <dbReference type="SAM" id="MobiDB-lite"/>
    </source>
</evidence>
<evidence type="ECO:0000259" key="10">
    <source>
        <dbReference type="PROSITE" id="PS51379"/>
    </source>
</evidence>
<feature type="compositionally biased region" description="Basic and acidic residues" evidence="9">
    <location>
        <begin position="280"/>
        <end position="290"/>
    </location>
</feature>
<dbReference type="InterPro" id="IPR016024">
    <property type="entry name" value="ARM-type_fold"/>
</dbReference>
<dbReference type="PANTHER" id="PTHR30002">
    <property type="entry name" value="EPOXYQUEUOSINE REDUCTASE"/>
    <property type="match status" value="1"/>
</dbReference>
<evidence type="ECO:0000256" key="3">
    <source>
        <dbReference type="ARBA" id="ARBA00022694"/>
    </source>
</evidence>
<dbReference type="PROSITE" id="PS51379">
    <property type="entry name" value="4FE4S_FER_2"/>
    <property type="match status" value="1"/>
</dbReference>
<keyword evidence="12" id="KW-1185">Reference proteome</keyword>
<organism evidence="11 12">
    <name type="scientific">Neorhodopirellula pilleata</name>
    <dbReference type="NCBI Taxonomy" id="2714738"/>
    <lineage>
        <taxon>Bacteria</taxon>
        <taxon>Pseudomonadati</taxon>
        <taxon>Planctomycetota</taxon>
        <taxon>Planctomycetia</taxon>
        <taxon>Pirellulales</taxon>
        <taxon>Pirellulaceae</taxon>
        <taxon>Neorhodopirellula</taxon>
    </lineage>
</organism>
<dbReference type="Pfam" id="PF13484">
    <property type="entry name" value="Fer4_16"/>
    <property type="match status" value="1"/>
</dbReference>